<gene>
    <name evidence="4" type="ORF">MBAV_003333</name>
</gene>
<evidence type="ECO:0000313" key="4">
    <source>
        <dbReference type="EMBL" id="KJU84470.1"/>
    </source>
</evidence>
<accession>A0A0F3GR86</accession>
<evidence type="ECO:0000256" key="1">
    <source>
        <dbReference type="ARBA" id="ARBA00022670"/>
    </source>
</evidence>
<organism evidence="4 5">
    <name type="scientific">Candidatus Magnetobacterium bavaricum</name>
    <dbReference type="NCBI Taxonomy" id="29290"/>
    <lineage>
        <taxon>Bacteria</taxon>
        <taxon>Pseudomonadati</taxon>
        <taxon>Nitrospirota</taxon>
        <taxon>Thermodesulfovibrionia</taxon>
        <taxon>Thermodesulfovibrionales</taxon>
        <taxon>Candidatus Magnetobacteriaceae</taxon>
        <taxon>Candidatus Magnetobacterium</taxon>
    </lineage>
</organism>
<dbReference type="SUPFAM" id="SSF49879">
    <property type="entry name" value="SMAD/FHA domain"/>
    <property type="match status" value="1"/>
</dbReference>
<evidence type="ECO:0000259" key="3">
    <source>
        <dbReference type="PROSITE" id="PS50006"/>
    </source>
</evidence>
<keyword evidence="1 4" id="KW-0645">Protease</keyword>
<dbReference type="InterPro" id="IPR001940">
    <property type="entry name" value="Peptidase_S1C"/>
</dbReference>
<feature type="domain" description="FHA" evidence="3">
    <location>
        <begin position="335"/>
        <end position="389"/>
    </location>
</feature>
<sequence>MVWILKDTIKKYVKLSVLLCILLTHVLFFVMAADSKAVAPIEDMKDSTVIVVCDLGKEGYGRGSGFFIAKNYVVTNWHVASCTAKGGITVVIIAKDNAIRARVTHVNESKDIAILKLNESVDKKSVQLLNDDYVKVGETVYAVGFPAAADDNTPGTFYEHKFTKGIVSAKVRIEGCDYYQTDAAINQGNSGGPMFNEHGQVIGINTLKSGKSGVEGVGWAIKADELIHELNKAGISPKVSNPGIIDNILDNKMTYIPIFVSLVTLLIVFSTKKGRVLARETIQRSNTIMGRSGPRNHGPVNRGLHANVNNVRSQPALHALSGEYAGKTINITGNITIGRDPRVANLVFMEDHGSISKKHCIVGYNHLTKLFFIEDCNSTNGTYLTSGKKLTAGKRYDINPGMQFYVGDKKNTFELRVGG</sequence>
<dbReference type="Proteomes" id="UP000033423">
    <property type="component" value="Unassembled WGS sequence"/>
</dbReference>
<evidence type="ECO:0000256" key="2">
    <source>
        <dbReference type="ARBA" id="ARBA00022801"/>
    </source>
</evidence>
<dbReference type="EMBL" id="LACI01001435">
    <property type="protein sequence ID" value="KJU84470.1"/>
    <property type="molecule type" value="Genomic_DNA"/>
</dbReference>
<dbReference type="Pfam" id="PF00498">
    <property type="entry name" value="FHA"/>
    <property type="match status" value="1"/>
</dbReference>
<dbReference type="Gene3D" id="2.40.10.120">
    <property type="match status" value="1"/>
</dbReference>
<dbReference type="SUPFAM" id="SSF50494">
    <property type="entry name" value="Trypsin-like serine proteases"/>
    <property type="match status" value="1"/>
</dbReference>
<dbReference type="GO" id="GO:0006508">
    <property type="term" value="P:proteolysis"/>
    <property type="evidence" value="ECO:0007669"/>
    <property type="project" value="UniProtKB-KW"/>
</dbReference>
<reference evidence="4 5" key="1">
    <citation type="submission" date="2015-02" db="EMBL/GenBank/DDBJ databases">
        <title>Single-cell genomics of uncultivated deep-branching MTB reveals a conserved set of magnetosome genes.</title>
        <authorList>
            <person name="Kolinko S."/>
            <person name="Richter M."/>
            <person name="Glockner F.O."/>
            <person name="Brachmann A."/>
            <person name="Schuler D."/>
        </authorList>
    </citation>
    <scope>NUCLEOTIDE SEQUENCE [LARGE SCALE GENOMIC DNA]</scope>
    <source>
        <strain evidence="4">TM-1</strain>
    </source>
</reference>
<dbReference type="SMART" id="SM00240">
    <property type="entry name" value="FHA"/>
    <property type="match status" value="1"/>
</dbReference>
<keyword evidence="2" id="KW-0378">Hydrolase</keyword>
<protein>
    <submittedName>
        <fullName evidence="4">Serine protease do-like HtrA</fullName>
    </submittedName>
</protein>
<dbReference type="GO" id="GO:0004252">
    <property type="term" value="F:serine-type endopeptidase activity"/>
    <property type="evidence" value="ECO:0007669"/>
    <property type="project" value="InterPro"/>
</dbReference>
<dbReference type="InterPro" id="IPR051201">
    <property type="entry name" value="Chloro_Bact_Ser_Proteases"/>
</dbReference>
<dbReference type="Gene3D" id="2.60.200.20">
    <property type="match status" value="1"/>
</dbReference>
<dbReference type="PROSITE" id="PS50006">
    <property type="entry name" value="FHA_DOMAIN"/>
    <property type="match status" value="1"/>
</dbReference>
<dbReference type="PRINTS" id="PR00834">
    <property type="entry name" value="PROTEASES2C"/>
</dbReference>
<proteinExistence type="predicted"/>
<dbReference type="InterPro" id="IPR008984">
    <property type="entry name" value="SMAD_FHA_dom_sf"/>
</dbReference>
<dbReference type="PANTHER" id="PTHR43343">
    <property type="entry name" value="PEPTIDASE S12"/>
    <property type="match status" value="1"/>
</dbReference>
<keyword evidence="5" id="KW-1185">Reference proteome</keyword>
<dbReference type="InterPro" id="IPR009003">
    <property type="entry name" value="Peptidase_S1_PA"/>
</dbReference>
<dbReference type="AlphaFoldDB" id="A0A0F3GR86"/>
<dbReference type="PANTHER" id="PTHR43343:SF3">
    <property type="entry name" value="PROTEASE DO-LIKE 8, CHLOROPLASTIC"/>
    <property type="match status" value="1"/>
</dbReference>
<evidence type="ECO:0000313" key="5">
    <source>
        <dbReference type="Proteomes" id="UP000033423"/>
    </source>
</evidence>
<dbReference type="Pfam" id="PF13365">
    <property type="entry name" value="Trypsin_2"/>
    <property type="match status" value="1"/>
</dbReference>
<name>A0A0F3GR86_9BACT</name>
<comment type="caution">
    <text evidence="4">The sequence shown here is derived from an EMBL/GenBank/DDBJ whole genome shotgun (WGS) entry which is preliminary data.</text>
</comment>
<dbReference type="InterPro" id="IPR000253">
    <property type="entry name" value="FHA_dom"/>
</dbReference>